<feature type="compositionally biased region" description="Polar residues" evidence="1">
    <location>
        <begin position="155"/>
        <end position="164"/>
    </location>
</feature>
<gene>
    <name evidence="2" type="ORF">M9458_025070</name>
</gene>
<protein>
    <submittedName>
        <fullName evidence="2">Uncharacterized protein</fullName>
    </submittedName>
</protein>
<comment type="caution">
    <text evidence="2">The sequence shown here is derived from an EMBL/GenBank/DDBJ whole genome shotgun (WGS) entry which is preliminary data.</text>
</comment>
<evidence type="ECO:0000313" key="2">
    <source>
        <dbReference type="EMBL" id="KAL0179628.1"/>
    </source>
</evidence>
<dbReference type="AlphaFoldDB" id="A0ABD0Q1V5"/>
<sequence length="164" mass="17981">SASSEDLGVTVFVKSQVNRDAVVWDNIDSNPTAQPPTQNNMPSALPRYTPVHTHNQSQTKTQCSSQSEPTQELASQDPPLRIPGPYKPQDIKPHQRPFCEGFPVPLPRSSEIKPPPSPKPETTQAPLPTLPETGPQKKPQGRRPKVPPPQPPQALNKQLSFPAQ</sequence>
<evidence type="ECO:0000256" key="1">
    <source>
        <dbReference type="SAM" id="MobiDB-lite"/>
    </source>
</evidence>
<name>A0ABD0Q1V5_CIRMR</name>
<dbReference type="EMBL" id="JAMKFB020000012">
    <property type="protein sequence ID" value="KAL0179628.1"/>
    <property type="molecule type" value="Genomic_DNA"/>
</dbReference>
<reference evidence="2 3" key="1">
    <citation type="submission" date="2024-05" db="EMBL/GenBank/DDBJ databases">
        <title>Genome sequencing and assembly of Indian major carp, Cirrhinus mrigala (Hamilton, 1822).</title>
        <authorList>
            <person name="Mohindra V."/>
            <person name="Chowdhury L.M."/>
            <person name="Lal K."/>
            <person name="Jena J.K."/>
        </authorList>
    </citation>
    <scope>NUCLEOTIDE SEQUENCE [LARGE SCALE GENOMIC DNA]</scope>
    <source>
        <strain evidence="2">CM1030</strain>
        <tissue evidence="2">Blood</tissue>
    </source>
</reference>
<dbReference type="Proteomes" id="UP001529510">
    <property type="component" value="Unassembled WGS sequence"/>
</dbReference>
<accession>A0ABD0Q1V5</accession>
<feature type="region of interest" description="Disordered" evidence="1">
    <location>
        <begin position="25"/>
        <end position="164"/>
    </location>
</feature>
<feature type="non-terminal residue" evidence="2">
    <location>
        <position position="1"/>
    </location>
</feature>
<feature type="compositionally biased region" description="Low complexity" evidence="1">
    <location>
        <begin position="56"/>
        <end position="67"/>
    </location>
</feature>
<keyword evidence="3" id="KW-1185">Reference proteome</keyword>
<evidence type="ECO:0000313" key="3">
    <source>
        <dbReference type="Proteomes" id="UP001529510"/>
    </source>
</evidence>
<feature type="compositionally biased region" description="Polar residues" evidence="1">
    <location>
        <begin position="27"/>
        <end position="42"/>
    </location>
</feature>
<proteinExistence type="predicted"/>
<organism evidence="2 3">
    <name type="scientific">Cirrhinus mrigala</name>
    <name type="common">Mrigala</name>
    <dbReference type="NCBI Taxonomy" id="683832"/>
    <lineage>
        <taxon>Eukaryota</taxon>
        <taxon>Metazoa</taxon>
        <taxon>Chordata</taxon>
        <taxon>Craniata</taxon>
        <taxon>Vertebrata</taxon>
        <taxon>Euteleostomi</taxon>
        <taxon>Actinopterygii</taxon>
        <taxon>Neopterygii</taxon>
        <taxon>Teleostei</taxon>
        <taxon>Ostariophysi</taxon>
        <taxon>Cypriniformes</taxon>
        <taxon>Cyprinidae</taxon>
        <taxon>Labeoninae</taxon>
        <taxon>Labeonini</taxon>
        <taxon>Cirrhinus</taxon>
    </lineage>
</organism>